<dbReference type="Proteomes" id="UP001642540">
    <property type="component" value="Unassembled WGS sequence"/>
</dbReference>
<name>A0ABP1S238_9HEXA</name>
<keyword evidence="1" id="KW-1133">Transmembrane helix</keyword>
<keyword evidence="1" id="KW-0472">Membrane</keyword>
<keyword evidence="3" id="KW-1185">Reference proteome</keyword>
<evidence type="ECO:0000313" key="2">
    <source>
        <dbReference type="EMBL" id="CAL8141085.1"/>
    </source>
</evidence>
<dbReference type="EMBL" id="CAXLJM020000144">
    <property type="protein sequence ID" value="CAL8141085.1"/>
    <property type="molecule type" value="Genomic_DNA"/>
</dbReference>
<organism evidence="2 3">
    <name type="scientific">Orchesella dallaii</name>
    <dbReference type="NCBI Taxonomy" id="48710"/>
    <lineage>
        <taxon>Eukaryota</taxon>
        <taxon>Metazoa</taxon>
        <taxon>Ecdysozoa</taxon>
        <taxon>Arthropoda</taxon>
        <taxon>Hexapoda</taxon>
        <taxon>Collembola</taxon>
        <taxon>Entomobryomorpha</taxon>
        <taxon>Entomobryoidea</taxon>
        <taxon>Orchesellidae</taxon>
        <taxon>Orchesellinae</taxon>
        <taxon>Orchesella</taxon>
    </lineage>
</organism>
<accession>A0ABP1S238</accession>
<feature type="transmembrane region" description="Helical" evidence="1">
    <location>
        <begin position="75"/>
        <end position="97"/>
    </location>
</feature>
<keyword evidence="1" id="KW-0812">Transmembrane</keyword>
<gene>
    <name evidence="2" type="ORF">ODALV1_LOCUS28566</name>
</gene>
<comment type="caution">
    <text evidence="2">The sequence shown here is derived from an EMBL/GenBank/DDBJ whole genome shotgun (WGS) entry which is preliminary data.</text>
</comment>
<proteinExistence type="predicted"/>
<feature type="transmembrane region" description="Helical" evidence="1">
    <location>
        <begin position="118"/>
        <end position="138"/>
    </location>
</feature>
<protein>
    <submittedName>
        <fullName evidence="2">Uncharacterized protein</fullName>
    </submittedName>
</protein>
<sequence>MGSVNQATAQAQGLRLIALISFVLGVTVTVTSGYIIYNVIWDMQDPDFKQAITLLGNFNLIGVSDEEGLRYDLEYYFKVIIISCSITLVGGRMQLVISCGLHRAASNSIDGSSLAGKVWMWSNLIVLCTLGGGFIGILTSDPPLTSRLKFFLGVTGIDFILLIYFLWIVYVHGRNKRAFHGVTEMDLQLQPLYRNKTC</sequence>
<feature type="transmembrane region" description="Helical" evidence="1">
    <location>
        <begin position="150"/>
        <end position="170"/>
    </location>
</feature>
<reference evidence="2 3" key="1">
    <citation type="submission" date="2024-08" db="EMBL/GenBank/DDBJ databases">
        <authorList>
            <person name="Cucini C."/>
            <person name="Frati F."/>
        </authorList>
    </citation>
    <scope>NUCLEOTIDE SEQUENCE [LARGE SCALE GENOMIC DNA]</scope>
</reference>
<evidence type="ECO:0000256" key="1">
    <source>
        <dbReference type="SAM" id="Phobius"/>
    </source>
</evidence>
<evidence type="ECO:0000313" key="3">
    <source>
        <dbReference type="Proteomes" id="UP001642540"/>
    </source>
</evidence>
<feature type="transmembrane region" description="Helical" evidence="1">
    <location>
        <begin position="16"/>
        <end position="37"/>
    </location>
</feature>